<dbReference type="InterPro" id="IPR043504">
    <property type="entry name" value="Peptidase_S1_PA_chymotrypsin"/>
</dbReference>
<keyword evidence="4" id="KW-1185">Reference proteome</keyword>
<protein>
    <submittedName>
        <fullName evidence="3">Trypsin-like serine protease</fullName>
    </submittedName>
</protein>
<accession>A0A853JEQ0</accession>
<evidence type="ECO:0000259" key="2">
    <source>
        <dbReference type="Pfam" id="PF00089"/>
    </source>
</evidence>
<comment type="caution">
    <text evidence="3">The sequence shown here is derived from an EMBL/GenBank/DDBJ whole genome shotgun (WGS) entry which is preliminary data.</text>
</comment>
<reference evidence="3 4" key="1">
    <citation type="submission" date="2020-07" db="EMBL/GenBank/DDBJ databases">
        <title>Luteimonas sp. SJ-92.</title>
        <authorList>
            <person name="Huang X.-X."/>
            <person name="Xu L."/>
            <person name="Sun J.-Q."/>
        </authorList>
    </citation>
    <scope>NUCLEOTIDE SEQUENCE [LARGE SCALE GENOMIC DNA]</scope>
    <source>
        <strain evidence="3 4">SJ-92</strain>
    </source>
</reference>
<dbReference type="Proteomes" id="UP000578091">
    <property type="component" value="Unassembled WGS sequence"/>
</dbReference>
<dbReference type="SUPFAM" id="SSF50494">
    <property type="entry name" value="Trypsin-like serine proteases"/>
    <property type="match status" value="1"/>
</dbReference>
<dbReference type="InterPro" id="IPR001254">
    <property type="entry name" value="Trypsin_dom"/>
</dbReference>
<evidence type="ECO:0000256" key="1">
    <source>
        <dbReference type="SAM" id="SignalP"/>
    </source>
</evidence>
<dbReference type="GO" id="GO:0006508">
    <property type="term" value="P:proteolysis"/>
    <property type="evidence" value="ECO:0007669"/>
    <property type="project" value="UniProtKB-KW"/>
</dbReference>
<dbReference type="Gene3D" id="2.40.10.10">
    <property type="entry name" value="Trypsin-like serine proteases"/>
    <property type="match status" value="1"/>
</dbReference>
<dbReference type="RefSeq" id="WP_180679567.1">
    <property type="nucleotide sequence ID" value="NZ_JACCKA010000086.1"/>
</dbReference>
<evidence type="ECO:0000313" key="3">
    <source>
        <dbReference type="EMBL" id="NZA27803.1"/>
    </source>
</evidence>
<keyword evidence="1" id="KW-0732">Signal</keyword>
<sequence length="187" mass="20224">MTRLLLLLLLGASSAAHAIVIRDDVDDAEYRIPAAEFPALVDMPGDGHGTLIAPRWAVTAAHTIPLHFELKQVVINGIPRRVERVVIHPGYKALPQSLIDQAMASGEAVLIVTFLASSDDIALIELTDRVTDVAPVALYGASDEHGQVVKIVGKGRTSRPGRYGHAACNARVSHYIEWIDRVVSEQP</sequence>
<dbReference type="EMBL" id="JACCKA010000086">
    <property type="protein sequence ID" value="NZA27803.1"/>
    <property type="molecule type" value="Genomic_DNA"/>
</dbReference>
<name>A0A853JEQ0_9GAMM</name>
<feature type="signal peptide" evidence="1">
    <location>
        <begin position="1"/>
        <end position="18"/>
    </location>
</feature>
<dbReference type="GO" id="GO:0004252">
    <property type="term" value="F:serine-type endopeptidase activity"/>
    <property type="evidence" value="ECO:0007669"/>
    <property type="project" value="InterPro"/>
</dbReference>
<feature type="chain" id="PRO_5032366098" evidence="1">
    <location>
        <begin position="19"/>
        <end position="187"/>
    </location>
</feature>
<dbReference type="InterPro" id="IPR009003">
    <property type="entry name" value="Peptidase_S1_PA"/>
</dbReference>
<keyword evidence="3" id="KW-0645">Protease</keyword>
<gene>
    <name evidence="3" type="ORF">H0E84_15600</name>
</gene>
<proteinExistence type="predicted"/>
<feature type="domain" description="Peptidase S1" evidence="2">
    <location>
        <begin position="36"/>
        <end position="161"/>
    </location>
</feature>
<evidence type="ECO:0000313" key="4">
    <source>
        <dbReference type="Proteomes" id="UP000578091"/>
    </source>
</evidence>
<dbReference type="AlphaFoldDB" id="A0A853JEQ0"/>
<organism evidence="3 4">
    <name type="scientific">Luteimonas salinisoli</name>
    <dbReference type="NCBI Taxonomy" id="2752307"/>
    <lineage>
        <taxon>Bacteria</taxon>
        <taxon>Pseudomonadati</taxon>
        <taxon>Pseudomonadota</taxon>
        <taxon>Gammaproteobacteria</taxon>
        <taxon>Lysobacterales</taxon>
        <taxon>Lysobacteraceae</taxon>
        <taxon>Luteimonas</taxon>
    </lineage>
</organism>
<dbReference type="Pfam" id="PF00089">
    <property type="entry name" value="Trypsin"/>
    <property type="match status" value="1"/>
</dbReference>
<keyword evidence="3" id="KW-0378">Hydrolase</keyword>